<dbReference type="InterPro" id="IPR050708">
    <property type="entry name" value="T6SS_VgrG/RHS"/>
</dbReference>
<feature type="chain" id="PRO_5036908565" description="DUF6443 domain-containing protein" evidence="1">
    <location>
        <begin position="25"/>
        <end position="1070"/>
    </location>
</feature>
<dbReference type="Proteomes" id="UP000763088">
    <property type="component" value="Unassembled WGS sequence"/>
</dbReference>
<dbReference type="PANTHER" id="PTHR32305">
    <property type="match status" value="1"/>
</dbReference>
<dbReference type="Gene3D" id="2.180.10.10">
    <property type="entry name" value="RHS repeat-associated core"/>
    <property type="match status" value="1"/>
</dbReference>
<dbReference type="InterPro" id="IPR022385">
    <property type="entry name" value="Rhs_assc_core"/>
</dbReference>
<dbReference type="NCBIfam" id="TIGR03696">
    <property type="entry name" value="Rhs_assc_core"/>
    <property type="match status" value="1"/>
</dbReference>
<evidence type="ECO:0000259" key="2">
    <source>
        <dbReference type="Pfam" id="PF20041"/>
    </source>
</evidence>
<accession>A0A928GHF5</accession>
<dbReference type="Pfam" id="PF20041">
    <property type="entry name" value="DUF6443"/>
    <property type="match status" value="1"/>
</dbReference>
<evidence type="ECO:0000313" key="3">
    <source>
        <dbReference type="EMBL" id="MBE6266224.1"/>
    </source>
</evidence>
<organism evidence="3 4">
    <name type="scientific">Xylanibacter ruminicola</name>
    <name type="common">Prevotella ruminicola</name>
    <dbReference type="NCBI Taxonomy" id="839"/>
    <lineage>
        <taxon>Bacteria</taxon>
        <taxon>Pseudomonadati</taxon>
        <taxon>Bacteroidota</taxon>
        <taxon>Bacteroidia</taxon>
        <taxon>Bacteroidales</taxon>
        <taxon>Prevotellaceae</taxon>
        <taxon>Xylanibacter</taxon>
    </lineage>
</organism>
<comment type="caution">
    <text evidence="3">The sequence shown here is derived from an EMBL/GenBank/DDBJ whole genome shotgun (WGS) entry which is preliminary data.</text>
</comment>
<dbReference type="PANTHER" id="PTHR32305:SF15">
    <property type="entry name" value="PROTEIN RHSA-RELATED"/>
    <property type="match status" value="1"/>
</dbReference>
<proteinExistence type="predicted"/>
<dbReference type="EMBL" id="SUYD01000007">
    <property type="protein sequence ID" value="MBE6266224.1"/>
    <property type="molecule type" value="Genomic_DNA"/>
</dbReference>
<gene>
    <name evidence="3" type="ORF">E7102_07125</name>
</gene>
<name>A0A928GHF5_XYLRU</name>
<evidence type="ECO:0000313" key="4">
    <source>
        <dbReference type="Proteomes" id="UP000763088"/>
    </source>
</evidence>
<feature type="domain" description="DUF6443" evidence="2">
    <location>
        <begin position="35"/>
        <end position="144"/>
    </location>
</feature>
<keyword evidence="1" id="KW-0732">Signal</keyword>
<feature type="signal peptide" evidence="1">
    <location>
        <begin position="1"/>
        <end position="24"/>
    </location>
</feature>
<dbReference type="InterPro" id="IPR045619">
    <property type="entry name" value="DUF6443"/>
</dbReference>
<dbReference type="AlphaFoldDB" id="A0A928GHF5"/>
<evidence type="ECO:0000256" key="1">
    <source>
        <dbReference type="SAM" id="SignalP"/>
    </source>
</evidence>
<protein>
    <recommendedName>
        <fullName evidence="2">DUF6443 domain-containing protein</fullName>
    </recommendedName>
</protein>
<reference evidence="3" key="1">
    <citation type="submission" date="2019-04" db="EMBL/GenBank/DDBJ databases">
        <title>Evolution of Biomass-Degrading Anaerobic Consortia Revealed by Metagenomics.</title>
        <authorList>
            <person name="Peng X."/>
        </authorList>
    </citation>
    <scope>NUCLEOTIDE SEQUENCE</scope>
    <source>
        <strain evidence="3">SIG141</strain>
    </source>
</reference>
<sequence length="1070" mass="118161">MSTNIRDKAFISLASVLVSLSVFSQSTDQNYLMETTMLDANSNNKMKSVQYYNGLGYPTVTVSTTGDGGQTSYTLITYDALGREACKYVPVSKDNSILYKASGTIVTSYNDNTSYSQTLYDALDRPISVTTPGATFASKPNRMEYAANAANEVICYGVSSNTLTQNGYYPANSLTKETTTDPDGKKVETFKDLLGNTVMQRTGGSLCTYYVYDNLNLLRFVLPPKYQTDKNLAATCYEYHYDKRGRIIYKKLPGSGFVEFWYDNADRMIFMQDAEMRNANKFRFYVYDKFNHLVVQGLCSSLPSSTAVFNATLAASGGLLSTGYSYPSGLGTVELEIANYYDGNQSKNSRFTSLTLPNTSVSQKGQLTGVVTAATDGELLVQAMQYDIYGNVVNSKAKDIGGRIVSNTSCYTFTNQLDKSTTTIDVKYGGSMTVIDDIGYNMNNGQKSSDAITVNHGTAKSATINYKHDDLGRLSKVLRPSSLSTNGSVSYAYDLRSWMTGITTSTYIEELFYADGPGTKLYNGNISSIRWKDNSQSSKRGYKFTYDTANRLTSGAYGEGDALSSNTGRYNESMSYDANGNVTSLTRYGKGTLMDNLTIAYTGNQPTSVSESASDNNTSGSFEYKKANGSGYKFNTNGALVADKSRGIAYITYDYNNNPKQIYFTNGSVTKYVYSASGQKLRAVHYTAKPNISRTWGVKPAELAMAQILQADSTDYLMGGSLTMKNGKVDKYLFEGGYAQASVASSTTDNFAFYFYNQDHLGNIREVVNESGAVKQVTNYYPFGAPYADASASTNSDFQPYKYNGKELDKMHGLNTYDYGARQHDPILARWDRIDPLAEKYYSVSPYAYCANNPIKYIDINGDSIFCDIPTIVDGEVTGYTRYSYGKYGDTYGFGRNGELYQGNNKTICAISDALNRLLYGGAYGNGLVSSLAGESEIDVQISYGYNKTTYKEGARCVQVSWDMDDNVGGLDVNGNVYVDSFVNLGHELIHAQNYVEGTVNRTPWFSNTKGGMIPYEEHVACVRENFIRVENGIPLRKYYATYGDSHKGYPPSIIENPRCLMNMVNNRKR</sequence>